<keyword evidence="3" id="KW-1185">Reference proteome</keyword>
<organism evidence="2 3">
    <name type="scientific">Nocardioides humi</name>
    <dbReference type="NCBI Taxonomy" id="449461"/>
    <lineage>
        <taxon>Bacteria</taxon>
        <taxon>Bacillati</taxon>
        <taxon>Actinomycetota</taxon>
        <taxon>Actinomycetes</taxon>
        <taxon>Propionibacteriales</taxon>
        <taxon>Nocardioidaceae</taxon>
        <taxon>Nocardioides</taxon>
    </lineage>
</organism>
<evidence type="ECO:0008006" key="4">
    <source>
        <dbReference type="Google" id="ProtNLM"/>
    </source>
</evidence>
<name>A0ABN2AYD9_9ACTN</name>
<feature type="region of interest" description="Disordered" evidence="1">
    <location>
        <begin position="1"/>
        <end position="24"/>
    </location>
</feature>
<protein>
    <recommendedName>
        <fullName evidence="4">Phosphotransferase enzyme family protein</fullName>
    </recommendedName>
</protein>
<dbReference type="SUPFAM" id="SSF56112">
    <property type="entry name" value="Protein kinase-like (PK-like)"/>
    <property type="match status" value="1"/>
</dbReference>
<feature type="compositionally biased region" description="Low complexity" evidence="1">
    <location>
        <begin position="8"/>
        <end position="19"/>
    </location>
</feature>
<evidence type="ECO:0000313" key="2">
    <source>
        <dbReference type="EMBL" id="GAA1529139.1"/>
    </source>
</evidence>
<reference evidence="2 3" key="1">
    <citation type="journal article" date="2019" name="Int. J. Syst. Evol. Microbiol.">
        <title>The Global Catalogue of Microorganisms (GCM) 10K type strain sequencing project: providing services to taxonomists for standard genome sequencing and annotation.</title>
        <authorList>
            <consortium name="The Broad Institute Genomics Platform"/>
            <consortium name="The Broad Institute Genome Sequencing Center for Infectious Disease"/>
            <person name="Wu L."/>
            <person name="Ma J."/>
        </authorList>
    </citation>
    <scope>NUCLEOTIDE SEQUENCE [LARGE SCALE GENOMIC DNA]</scope>
    <source>
        <strain evidence="2 3">JCM 14942</strain>
    </source>
</reference>
<comment type="caution">
    <text evidence="2">The sequence shown here is derived from an EMBL/GenBank/DDBJ whole genome shotgun (WGS) entry which is preliminary data.</text>
</comment>
<proteinExistence type="predicted"/>
<gene>
    <name evidence="2" type="ORF">GCM10009788_35740</name>
</gene>
<evidence type="ECO:0000256" key="1">
    <source>
        <dbReference type="SAM" id="MobiDB-lite"/>
    </source>
</evidence>
<dbReference type="EMBL" id="BAAAOR010000026">
    <property type="protein sequence ID" value="GAA1529139.1"/>
    <property type="molecule type" value="Genomic_DNA"/>
</dbReference>
<sequence>MRSEERAPTAPAARPALAPGSGHPAGALRHVVEQLWAPVLASGEIRVATGPDAEGDGWTDVERYLALPSVETATMLLPAASREVLAGSLLSFRRLRMPAPRLQRSLLGRMAGAGLPLPFPAVRVQARSGPGERALLPTERIARDLGVARLHAAIGVRTGGNRKATLSLVDDDGAPAGFAKFSWEALSAAGVTREADALTALMTAAGGSGAVGAPRLLARGSWHGWPYLVTEPLPADSTRLRGDDLPSAQEIFALAPVVRTDRLAATRQFSGLRERVATLAAEGRERELVGRVAELLDRIAGSTLPVAARWHGDLTPWNCARDGRGRLWCWDWESSEPDVAAGLDAIHWAATTRTLRGERYGGRLLAAAAEEALPILVAAGHSRATRTVVPALYAATLVERAVDLAACMGRWYQDWLLPDEARDLLEAGHVLAGTAP</sequence>
<evidence type="ECO:0000313" key="3">
    <source>
        <dbReference type="Proteomes" id="UP001500842"/>
    </source>
</evidence>
<dbReference type="InterPro" id="IPR011009">
    <property type="entry name" value="Kinase-like_dom_sf"/>
</dbReference>
<dbReference type="RefSeq" id="WP_141004085.1">
    <property type="nucleotide sequence ID" value="NZ_BAAAOR010000026.1"/>
</dbReference>
<accession>A0ABN2AYD9</accession>
<dbReference type="Proteomes" id="UP001500842">
    <property type="component" value="Unassembled WGS sequence"/>
</dbReference>